<dbReference type="PANTHER" id="PTHR11630:SF42">
    <property type="entry name" value="DNA REPLICATION LICENSING FACTOR MCM5"/>
    <property type="match status" value="1"/>
</dbReference>
<dbReference type="Proteomes" id="UP000693942">
    <property type="component" value="Unassembled WGS sequence"/>
</dbReference>
<feature type="domain" description="MCM AAA-lid" evidence="1">
    <location>
        <begin position="33"/>
        <end position="111"/>
    </location>
</feature>
<dbReference type="GO" id="GO:0017116">
    <property type="term" value="F:single-stranded DNA helicase activity"/>
    <property type="evidence" value="ECO:0007669"/>
    <property type="project" value="TreeGrafter"/>
</dbReference>
<evidence type="ECO:0000313" key="3">
    <source>
        <dbReference type="Proteomes" id="UP000693942"/>
    </source>
</evidence>
<dbReference type="PANTHER" id="PTHR11630">
    <property type="entry name" value="DNA REPLICATION LICENSING FACTOR MCM FAMILY MEMBER"/>
    <property type="match status" value="1"/>
</dbReference>
<dbReference type="AlphaFoldDB" id="A0A8J5TT96"/>
<reference evidence="2" key="1">
    <citation type="submission" date="2021-04" db="EMBL/GenBank/DDBJ databases">
        <title>First draft genome resource for Brassicaceae pathogens Fusarium oxysporum f. sp. raphani and Fusarium oxysporum f. sp. rapae.</title>
        <authorList>
            <person name="Asai S."/>
        </authorList>
    </citation>
    <scope>NUCLEOTIDE SEQUENCE</scope>
    <source>
        <strain evidence="2">Tf1262</strain>
    </source>
</reference>
<name>A0A8J5TT96_FUSOX</name>
<dbReference type="GO" id="GO:0006270">
    <property type="term" value="P:DNA replication initiation"/>
    <property type="evidence" value="ECO:0007669"/>
    <property type="project" value="TreeGrafter"/>
</dbReference>
<dbReference type="InterPro" id="IPR031327">
    <property type="entry name" value="MCM"/>
</dbReference>
<dbReference type="GO" id="GO:0005634">
    <property type="term" value="C:nucleus"/>
    <property type="evidence" value="ECO:0007669"/>
    <property type="project" value="TreeGrafter"/>
</dbReference>
<gene>
    <name evidence="2" type="primary">MCM5-1</name>
    <name evidence="2" type="ORF">Forpi1262_v017658</name>
</gene>
<organism evidence="2 3">
    <name type="scientific">Fusarium oxysporum f. sp. raphani</name>
    <dbReference type="NCBI Taxonomy" id="96318"/>
    <lineage>
        <taxon>Eukaryota</taxon>
        <taxon>Fungi</taxon>
        <taxon>Dikarya</taxon>
        <taxon>Ascomycota</taxon>
        <taxon>Pezizomycotina</taxon>
        <taxon>Sordariomycetes</taxon>
        <taxon>Hypocreomycetidae</taxon>
        <taxon>Hypocreales</taxon>
        <taxon>Nectriaceae</taxon>
        <taxon>Fusarium</taxon>
        <taxon>Fusarium oxysporum species complex</taxon>
    </lineage>
</organism>
<dbReference type="Pfam" id="PF17855">
    <property type="entry name" value="MCM_lid"/>
    <property type="match status" value="1"/>
</dbReference>
<sequence>MLDGDTPEVTIGDDLTVYDPTVTFCPRWELSDRCARRLSPEAAEKLSSHFVSIRRQIHDAEIEANIRSSIPITIRQLEAIVRITESLAKLTLSPVATEANVDEAIRLFLCSTMDAANQGSNQGSRELNNEVNRLETELKRRLLI</sequence>
<dbReference type="GO" id="GO:0043138">
    <property type="term" value="F:3'-5' DNA helicase activity"/>
    <property type="evidence" value="ECO:0007669"/>
    <property type="project" value="TreeGrafter"/>
</dbReference>
<proteinExistence type="predicted"/>
<comment type="caution">
    <text evidence="2">The sequence shown here is derived from an EMBL/GenBank/DDBJ whole genome shotgun (WGS) entry which is preliminary data.</text>
</comment>
<accession>A0A8J5TT96</accession>
<dbReference type="GO" id="GO:0003697">
    <property type="term" value="F:single-stranded DNA binding"/>
    <property type="evidence" value="ECO:0007669"/>
    <property type="project" value="TreeGrafter"/>
</dbReference>
<dbReference type="GO" id="GO:0005524">
    <property type="term" value="F:ATP binding"/>
    <property type="evidence" value="ECO:0007669"/>
    <property type="project" value="InterPro"/>
</dbReference>
<dbReference type="EMBL" id="JAELUR010000026">
    <property type="protein sequence ID" value="KAG7410253.1"/>
    <property type="molecule type" value="Genomic_DNA"/>
</dbReference>
<protein>
    <submittedName>
        <fullName evidence="2">Minichromosome maintenance protein 5</fullName>
    </submittedName>
</protein>
<dbReference type="GO" id="GO:0042555">
    <property type="term" value="C:MCM complex"/>
    <property type="evidence" value="ECO:0007669"/>
    <property type="project" value="TreeGrafter"/>
</dbReference>
<evidence type="ECO:0000259" key="1">
    <source>
        <dbReference type="Pfam" id="PF17855"/>
    </source>
</evidence>
<dbReference type="InterPro" id="IPR041562">
    <property type="entry name" value="MCM_lid"/>
</dbReference>
<evidence type="ECO:0000313" key="2">
    <source>
        <dbReference type="EMBL" id="KAG7410253.1"/>
    </source>
</evidence>
<dbReference type="GO" id="GO:0000727">
    <property type="term" value="P:double-strand break repair via break-induced replication"/>
    <property type="evidence" value="ECO:0007669"/>
    <property type="project" value="TreeGrafter"/>
</dbReference>